<name>A0A1F6MC74_9BACT</name>
<proteinExistence type="predicted"/>
<comment type="caution">
    <text evidence="1">The sequence shown here is derived from an EMBL/GenBank/DDBJ whole genome shotgun (WGS) entry which is preliminary data.</text>
</comment>
<organism evidence="1 2">
    <name type="scientific">Candidatus Magasanikbacteria bacterium RIFCSPHIGHO2_02_FULL_45_10</name>
    <dbReference type="NCBI Taxonomy" id="1798679"/>
    <lineage>
        <taxon>Bacteria</taxon>
        <taxon>Candidatus Magasanikiibacteriota</taxon>
    </lineage>
</organism>
<gene>
    <name evidence="1" type="ORF">A3D53_01830</name>
</gene>
<sequence length="68" mass="8428">MKLWDYKIKPKWKPTNPTAWIWYLERKINYGDWKGLNPKILKKYQNRLRLDPGKKLLLKAYFDQYGVR</sequence>
<dbReference type="AlphaFoldDB" id="A0A1F6MC74"/>
<evidence type="ECO:0000313" key="2">
    <source>
        <dbReference type="Proteomes" id="UP000176413"/>
    </source>
</evidence>
<dbReference type="EMBL" id="MFQA01000013">
    <property type="protein sequence ID" value="OGH69158.1"/>
    <property type="molecule type" value="Genomic_DNA"/>
</dbReference>
<reference evidence="1 2" key="1">
    <citation type="journal article" date="2016" name="Nat. Commun.">
        <title>Thousands of microbial genomes shed light on interconnected biogeochemical processes in an aquifer system.</title>
        <authorList>
            <person name="Anantharaman K."/>
            <person name="Brown C.T."/>
            <person name="Hug L.A."/>
            <person name="Sharon I."/>
            <person name="Castelle C.J."/>
            <person name="Probst A.J."/>
            <person name="Thomas B.C."/>
            <person name="Singh A."/>
            <person name="Wilkins M.J."/>
            <person name="Karaoz U."/>
            <person name="Brodie E.L."/>
            <person name="Williams K.H."/>
            <person name="Hubbard S.S."/>
            <person name="Banfield J.F."/>
        </authorList>
    </citation>
    <scope>NUCLEOTIDE SEQUENCE [LARGE SCALE GENOMIC DNA]</scope>
</reference>
<accession>A0A1F6MC74</accession>
<dbReference type="Proteomes" id="UP000176413">
    <property type="component" value="Unassembled WGS sequence"/>
</dbReference>
<protein>
    <submittedName>
        <fullName evidence="1">Uncharacterized protein</fullName>
    </submittedName>
</protein>
<evidence type="ECO:0000313" key="1">
    <source>
        <dbReference type="EMBL" id="OGH69158.1"/>
    </source>
</evidence>